<gene>
    <name evidence="9" type="ORF">HNQ46_001020</name>
</gene>
<keyword evidence="2 6" id="KW-0479">Metal-binding</keyword>
<dbReference type="GeneID" id="85014574"/>
<comment type="caution">
    <text evidence="9">The sequence shown here is derived from an EMBL/GenBank/DDBJ whole genome shotgun (WGS) entry which is preliminary data.</text>
</comment>
<keyword evidence="1 6" id="KW-0645">Protease</keyword>
<evidence type="ECO:0000256" key="3">
    <source>
        <dbReference type="ARBA" id="ARBA00022801"/>
    </source>
</evidence>
<dbReference type="InterPro" id="IPR001567">
    <property type="entry name" value="Pept_M3A_M3B_dom"/>
</dbReference>
<proteinExistence type="inferred from homology"/>
<evidence type="ECO:0000256" key="4">
    <source>
        <dbReference type="ARBA" id="ARBA00022833"/>
    </source>
</evidence>
<evidence type="ECO:0000256" key="1">
    <source>
        <dbReference type="ARBA" id="ARBA00022670"/>
    </source>
</evidence>
<evidence type="ECO:0000256" key="2">
    <source>
        <dbReference type="ARBA" id="ARBA00022723"/>
    </source>
</evidence>
<dbReference type="RefSeq" id="WP_183683569.1">
    <property type="nucleotide sequence ID" value="NZ_JACHHH010000004.1"/>
</dbReference>
<dbReference type="AlphaFoldDB" id="A0A7W9SF78"/>
<dbReference type="EMBL" id="JACHHH010000004">
    <property type="protein sequence ID" value="MBB6041048.1"/>
    <property type="molecule type" value="Genomic_DNA"/>
</dbReference>
<sequence length="567" mass="66150">MKFKDMPYERISVESIKEEMKALIQKLKEAKDFEEAEALFLENEKLQGHVFTMCNLALVRHSINTEDKFYDEEQNYWNNAYPQIQEFNQEWTKALLDSPFKDNFAKKYGNIMFLNAEIDLKTFSPEIIPMLQEENELTTAYEKLLAGAQIPFEGKIYTISQMSPFKNDKDDTRRLAAWKAEGQWYKDNQAELDRLYDKLVHLRDQMGKKLGYTDFTELGYYRMRRNCYNKQDVQKFREAVQKYVVPVAAKIYERQAERLGKSYPLSYADAAIEFRSGNPKPKGNPDEIVASGKKFYDWLSPETSEFFNHMIDDELMDLLSTKGKQGGGYCTSFQDYKTPFIFANFNGTQHDIEVITHEAGHAFAAYLNRNRVPYECIWPSLEACEVHSMSMEFFAEAFSEEFFGEDAGKYNYSHLAGALCFIPYGTMVDHFQHIVYENPELSPAERHAKWKELVQIYQPWLKLDGEIPFYSEGEGWQRQHHIYSSPFYYIDYCLAQTVALQFWNLIQKDQKEAWQHYMAYTKQGGSVVFTKLLKNAGLESPFQESCLRGICDTAAKYLADYDLNGIA</sequence>
<evidence type="ECO:0000313" key="10">
    <source>
        <dbReference type="Proteomes" id="UP000522163"/>
    </source>
</evidence>
<dbReference type="SUPFAM" id="SSF55486">
    <property type="entry name" value="Metalloproteases ('zincins'), catalytic domain"/>
    <property type="match status" value="1"/>
</dbReference>
<evidence type="ECO:0000256" key="6">
    <source>
        <dbReference type="RuleBase" id="RU003435"/>
    </source>
</evidence>
<dbReference type="Gene3D" id="1.10.1370.30">
    <property type="match status" value="1"/>
</dbReference>
<evidence type="ECO:0000313" key="9">
    <source>
        <dbReference type="EMBL" id="MBB6041048.1"/>
    </source>
</evidence>
<comment type="cofactor">
    <cofactor evidence="6">
        <name>Zn(2+)</name>
        <dbReference type="ChEBI" id="CHEBI:29105"/>
    </cofactor>
    <text evidence="6">Binds 1 zinc ion.</text>
</comment>
<evidence type="ECO:0000256" key="5">
    <source>
        <dbReference type="ARBA" id="ARBA00023049"/>
    </source>
</evidence>
<keyword evidence="7" id="KW-0175">Coiled coil</keyword>
<dbReference type="InterPro" id="IPR011976">
    <property type="entry name" value="Pept_M3B_oligopep-rel"/>
</dbReference>
<evidence type="ECO:0000256" key="7">
    <source>
        <dbReference type="SAM" id="Coils"/>
    </source>
</evidence>
<keyword evidence="4 6" id="KW-0862">Zinc</keyword>
<dbReference type="CDD" id="cd09606">
    <property type="entry name" value="M3B_PepF"/>
    <property type="match status" value="1"/>
</dbReference>
<organism evidence="9 10">
    <name type="scientific">Oribacterium sinus</name>
    <dbReference type="NCBI Taxonomy" id="237576"/>
    <lineage>
        <taxon>Bacteria</taxon>
        <taxon>Bacillati</taxon>
        <taxon>Bacillota</taxon>
        <taxon>Clostridia</taxon>
        <taxon>Lachnospirales</taxon>
        <taxon>Lachnospiraceae</taxon>
        <taxon>Oribacterium</taxon>
    </lineage>
</organism>
<feature type="coiled-coil region" evidence="7">
    <location>
        <begin position="13"/>
        <end position="44"/>
    </location>
</feature>
<dbReference type="GO" id="GO:0004222">
    <property type="term" value="F:metalloendopeptidase activity"/>
    <property type="evidence" value="ECO:0007669"/>
    <property type="project" value="InterPro"/>
</dbReference>
<name>A0A7W9SF78_9FIRM</name>
<dbReference type="Proteomes" id="UP000522163">
    <property type="component" value="Unassembled WGS sequence"/>
</dbReference>
<comment type="similarity">
    <text evidence="6">Belongs to the peptidase M3 family.</text>
</comment>
<keyword evidence="3 6" id="KW-0378">Hydrolase</keyword>
<evidence type="ECO:0000259" key="8">
    <source>
        <dbReference type="Pfam" id="PF01432"/>
    </source>
</evidence>
<reference evidence="9 10" key="1">
    <citation type="submission" date="2020-08" db="EMBL/GenBank/DDBJ databases">
        <title>Genomic Encyclopedia of Type Strains, Phase IV (KMG-IV): sequencing the most valuable type-strain genomes for metagenomic binning, comparative biology and taxonomic classification.</title>
        <authorList>
            <person name="Goeker M."/>
        </authorList>
    </citation>
    <scope>NUCLEOTIDE SEQUENCE [LARGE SCALE GENOMIC DNA]</scope>
    <source>
        <strain evidence="9 10">DSM 17245</strain>
    </source>
</reference>
<keyword evidence="5 6" id="KW-0482">Metalloprotease</keyword>
<dbReference type="Pfam" id="PF01432">
    <property type="entry name" value="Peptidase_M3"/>
    <property type="match status" value="1"/>
</dbReference>
<dbReference type="GO" id="GO:0006508">
    <property type="term" value="P:proteolysis"/>
    <property type="evidence" value="ECO:0007669"/>
    <property type="project" value="UniProtKB-KW"/>
</dbReference>
<accession>A0A7W9SF78</accession>
<dbReference type="NCBIfam" id="TIGR02289">
    <property type="entry name" value="M3_not_pepF"/>
    <property type="match status" value="1"/>
</dbReference>
<dbReference type="GO" id="GO:0046872">
    <property type="term" value="F:metal ion binding"/>
    <property type="evidence" value="ECO:0007669"/>
    <property type="project" value="UniProtKB-UniRule"/>
</dbReference>
<feature type="domain" description="Peptidase M3A/M3B catalytic" evidence="8">
    <location>
        <begin position="308"/>
        <end position="548"/>
    </location>
</feature>
<protein>
    <submittedName>
        <fullName evidence="9">M3 family oligoendopeptidase</fullName>
    </submittedName>
</protein>